<dbReference type="InterPro" id="IPR017871">
    <property type="entry name" value="ABC_transporter-like_CS"/>
</dbReference>
<dbReference type="PANTHER" id="PTHR43820">
    <property type="entry name" value="HIGH-AFFINITY BRANCHED-CHAIN AMINO ACID TRANSPORT ATP-BINDING PROTEIN LIVF"/>
    <property type="match status" value="1"/>
</dbReference>
<dbReference type="Gene3D" id="3.40.50.300">
    <property type="entry name" value="P-loop containing nucleotide triphosphate hydrolases"/>
    <property type="match status" value="1"/>
</dbReference>
<dbReference type="EMBL" id="CAESAJ010000008">
    <property type="protein sequence ID" value="CAB4330914.1"/>
    <property type="molecule type" value="Genomic_DNA"/>
</dbReference>
<dbReference type="SMART" id="SM00382">
    <property type="entry name" value="AAA"/>
    <property type="match status" value="1"/>
</dbReference>
<dbReference type="GO" id="GO:0005524">
    <property type="term" value="F:ATP binding"/>
    <property type="evidence" value="ECO:0007669"/>
    <property type="project" value="UniProtKB-KW"/>
</dbReference>
<protein>
    <submittedName>
        <fullName evidence="7">Unannotated protein</fullName>
    </submittedName>
</protein>
<dbReference type="GO" id="GO:0015807">
    <property type="term" value="P:L-amino acid transport"/>
    <property type="evidence" value="ECO:0007669"/>
    <property type="project" value="TreeGrafter"/>
</dbReference>
<dbReference type="GO" id="GO:0016887">
    <property type="term" value="F:ATP hydrolysis activity"/>
    <property type="evidence" value="ECO:0007669"/>
    <property type="project" value="InterPro"/>
</dbReference>
<gene>
    <name evidence="7" type="ORF">UFOPK3770_00165</name>
</gene>
<dbReference type="InterPro" id="IPR052156">
    <property type="entry name" value="BCAA_Transport_ATP-bd_LivF"/>
</dbReference>
<dbReference type="CDD" id="cd03224">
    <property type="entry name" value="ABC_TM1139_LivF_branched"/>
    <property type="match status" value="1"/>
</dbReference>
<evidence type="ECO:0000256" key="4">
    <source>
        <dbReference type="ARBA" id="ARBA00022840"/>
    </source>
</evidence>
<sequence>MLKVNRICSGYGDTQILEELSLDAKQGEITVVLGPNGHGKTTLLRTISGLLKTTSGEIEFDGTSISNEQPENIVSMGLTHIPQGDLLFPDMTVEENLLVGGFTLKNRASREKKLKAALEMFPQLGQRRSQRTRTLSGGERRMVALARGYMSDAKFIMIDEPSLGLAPVLVEEVYGYISTLTGTGVSVLIVEENFSHIKNFADMVYLVESGKVVASGPPAQVAADSAVMATYLGIQV</sequence>
<name>A0A6J5YLM2_9ZZZZ</name>
<dbReference type="InterPro" id="IPR003593">
    <property type="entry name" value="AAA+_ATPase"/>
</dbReference>
<accession>A0A6J5YLM2</accession>
<keyword evidence="5" id="KW-0029">Amino-acid transport</keyword>
<feature type="domain" description="ABC transporter" evidence="6">
    <location>
        <begin position="2"/>
        <end position="234"/>
    </location>
</feature>
<dbReference type="PANTHER" id="PTHR43820:SF4">
    <property type="entry name" value="HIGH-AFFINITY BRANCHED-CHAIN AMINO ACID TRANSPORT ATP-BINDING PROTEIN LIVF"/>
    <property type="match status" value="1"/>
</dbReference>
<comment type="similarity">
    <text evidence="1">Belongs to the ABC transporter superfamily.</text>
</comment>
<dbReference type="AlphaFoldDB" id="A0A6J5YLM2"/>
<evidence type="ECO:0000313" key="7">
    <source>
        <dbReference type="EMBL" id="CAB4330914.1"/>
    </source>
</evidence>
<keyword evidence="4" id="KW-0067">ATP-binding</keyword>
<evidence type="ECO:0000256" key="5">
    <source>
        <dbReference type="ARBA" id="ARBA00022970"/>
    </source>
</evidence>
<reference evidence="7" key="1">
    <citation type="submission" date="2020-05" db="EMBL/GenBank/DDBJ databases">
        <authorList>
            <person name="Chiriac C."/>
            <person name="Salcher M."/>
            <person name="Ghai R."/>
            <person name="Kavagutti S V."/>
        </authorList>
    </citation>
    <scope>NUCLEOTIDE SEQUENCE</scope>
</reference>
<evidence type="ECO:0000256" key="3">
    <source>
        <dbReference type="ARBA" id="ARBA00022741"/>
    </source>
</evidence>
<keyword evidence="3" id="KW-0547">Nucleotide-binding</keyword>
<evidence type="ECO:0000259" key="6">
    <source>
        <dbReference type="PROSITE" id="PS50893"/>
    </source>
</evidence>
<keyword evidence="2" id="KW-0813">Transport</keyword>
<proteinExistence type="inferred from homology"/>
<dbReference type="PROSITE" id="PS50893">
    <property type="entry name" value="ABC_TRANSPORTER_2"/>
    <property type="match status" value="1"/>
</dbReference>
<dbReference type="Pfam" id="PF00005">
    <property type="entry name" value="ABC_tran"/>
    <property type="match status" value="1"/>
</dbReference>
<organism evidence="7">
    <name type="scientific">freshwater metagenome</name>
    <dbReference type="NCBI Taxonomy" id="449393"/>
    <lineage>
        <taxon>unclassified sequences</taxon>
        <taxon>metagenomes</taxon>
        <taxon>ecological metagenomes</taxon>
    </lineage>
</organism>
<dbReference type="InterPro" id="IPR027417">
    <property type="entry name" value="P-loop_NTPase"/>
</dbReference>
<evidence type="ECO:0000256" key="1">
    <source>
        <dbReference type="ARBA" id="ARBA00005417"/>
    </source>
</evidence>
<evidence type="ECO:0000256" key="2">
    <source>
        <dbReference type="ARBA" id="ARBA00022448"/>
    </source>
</evidence>
<dbReference type="GO" id="GO:0015658">
    <property type="term" value="F:branched-chain amino acid transmembrane transporter activity"/>
    <property type="evidence" value="ECO:0007669"/>
    <property type="project" value="TreeGrafter"/>
</dbReference>
<dbReference type="SUPFAM" id="SSF52540">
    <property type="entry name" value="P-loop containing nucleoside triphosphate hydrolases"/>
    <property type="match status" value="1"/>
</dbReference>
<dbReference type="PROSITE" id="PS00211">
    <property type="entry name" value="ABC_TRANSPORTER_1"/>
    <property type="match status" value="1"/>
</dbReference>
<dbReference type="InterPro" id="IPR003439">
    <property type="entry name" value="ABC_transporter-like_ATP-bd"/>
</dbReference>